<sequence length="175" mass="17560">MGLALILPGLVPHFFTGGAAGVYGNATGGRRGAVAGAFVNGLLVTFLPAFLLKVLGPFGSANTTFGDADFGWFGVLIGFRARTGTIPGSIILALIGVVILGAAIVVQRGAVTAGWDPAPARRSASSGVTAVVMTQDVSAGQSEAVCVATASTNHDHRITPPIGAPKPPSRDKLGL</sequence>
<name>A0AAD1KPD3_9ACTN</name>
<dbReference type="InterPro" id="IPR004703">
    <property type="entry name" value="PTS_sugar-sp_permease"/>
</dbReference>
<evidence type="ECO:0000256" key="8">
    <source>
        <dbReference type="ARBA" id="ARBA00022989"/>
    </source>
</evidence>
<evidence type="ECO:0000256" key="7">
    <source>
        <dbReference type="ARBA" id="ARBA00022692"/>
    </source>
</evidence>
<evidence type="ECO:0000256" key="15">
    <source>
        <dbReference type="SAM" id="Phobius"/>
    </source>
</evidence>
<evidence type="ECO:0000256" key="14">
    <source>
        <dbReference type="SAM" id="MobiDB-lite"/>
    </source>
</evidence>
<dbReference type="Pfam" id="PF03611">
    <property type="entry name" value="EIIC-GAT"/>
    <property type="match status" value="1"/>
</dbReference>
<evidence type="ECO:0000256" key="1">
    <source>
        <dbReference type="ARBA" id="ARBA00004651"/>
    </source>
</evidence>
<evidence type="ECO:0000256" key="9">
    <source>
        <dbReference type="ARBA" id="ARBA00023136"/>
    </source>
</evidence>
<feature type="transmembrane region" description="Helical" evidence="15">
    <location>
        <begin position="33"/>
        <end position="52"/>
    </location>
</feature>
<accession>A0AAD1KPD3</accession>
<comment type="subcellular location">
    <subcellularLocation>
        <location evidence="1">Cell membrane</location>
        <topology evidence="1">Multi-pass membrane protein</topology>
    </subcellularLocation>
</comment>
<keyword evidence="9 15" id="KW-0472">Membrane</keyword>
<evidence type="ECO:0000256" key="5">
    <source>
        <dbReference type="ARBA" id="ARBA00022597"/>
    </source>
</evidence>
<feature type="region of interest" description="Disordered" evidence="14">
    <location>
        <begin position="156"/>
        <end position="175"/>
    </location>
</feature>
<evidence type="ECO:0000256" key="13">
    <source>
        <dbReference type="ARBA" id="ARBA00042859"/>
    </source>
</evidence>
<dbReference type="GO" id="GO:0009401">
    <property type="term" value="P:phosphoenolpyruvate-dependent sugar phosphotransferase system"/>
    <property type="evidence" value="ECO:0007669"/>
    <property type="project" value="UniProtKB-KW"/>
</dbReference>
<feature type="transmembrane region" description="Helical" evidence="15">
    <location>
        <begin position="86"/>
        <end position="106"/>
    </location>
</feature>
<evidence type="ECO:0000256" key="11">
    <source>
        <dbReference type="ARBA" id="ARBA00038218"/>
    </source>
</evidence>
<evidence type="ECO:0000256" key="4">
    <source>
        <dbReference type="ARBA" id="ARBA00022475"/>
    </source>
</evidence>
<gene>
    <name evidence="16" type="ORF">KB1_04860</name>
</gene>
<dbReference type="EMBL" id="AP024747">
    <property type="protein sequence ID" value="BCY24496.1"/>
    <property type="molecule type" value="Genomic_DNA"/>
</dbReference>
<protein>
    <recommendedName>
        <fullName evidence="12">Ascorbate-specific PTS system EIIC component</fullName>
    </recommendedName>
    <alternativeName>
        <fullName evidence="13">Ascorbate-specific permease IIC component UlaA</fullName>
    </alternativeName>
</protein>
<comment type="subunit">
    <text evidence="2">Homodimer.</text>
</comment>
<evidence type="ECO:0000256" key="2">
    <source>
        <dbReference type="ARBA" id="ARBA00011738"/>
    </source>
</evidence>
<keyword evidence="8 15" id="KW-1133">Transmembrane helix</keyword>
<evidence type="ECO:0000313" key="17">
    <source>
        <dbReference type="Proteomes" id="UP000825072"/>
    </source>
</evidence>
<keyword evidence="6" id="KW-0598">Phosphotransferase system</keyword>
<organism evidence="16 17">
    <name type="scientific">Cutibacterium modestum</name>
    <dbReference type="NCBI Taxonomy" id="2559073"/>
    <lineage>
        <taxon>Bacteria</taxon>
        <taxon>Bacillati</taxon>
        <taxon>Actinomycetota</taxon>
        <taxon>Actinomycetes</taxon>
        <taxon>Propionibacteriales</taxon>
        <taxon>Propionibacteriaceae</taxon>
        <taxon>Cutibacterium</taxon>
    </lineage>
</organism>
<dbReference type="InterPro" id="IPR051562">
    <property type="entry name" value="Ascorbate-PTS_EIIC"/>
</dbReference>
<reference evidence="16" key="1">
    <citation type="submission" date="2021-06" db="EMBL/GenBank/DDBJ databases">
        <title>Genome sequence of Cutibacterium modestum strain KB17-24694.</title>
        <authorList>
            <person name="Dekio I."/>
            <person name="Asahina A."/>
            <person name="Nishida M."/>
        </authorList>
    </citation>
    <scope>NUCLEOTIDE SEQUENCE</scope>
    <source>
        <strain evidence="16">KB17-24694</strain>
    </source>
</reference>
<dbReference type="PANTHER" id="PTHR33843:SF4">
    <property type="entry name" value="ASCORBATE-SPECIFIC PTS SYSTEM EIIC COMPONENT"/>
    <property type="match status" value="1"/>
</dbReference>
<dbReference type="PANTHER" id="PTHR33843">
    <property type="entry name" value="ASCORBATE-SPECIFIC PTS SYSTEM EIIC COMPONENT"/>
    <property type="match status" value="1"/>
</dbReference>
<proteinExistence type="inferred from homology"/>
<comment type="similarity">
    <text evidence="11">Belongs to the UlaA family.</text>
</comment>
<comment type="function">
    <text evidence="10">The phosphoenolpyruvate-dependent sugar phosphotransferase system (sugar PTS), a major carbohydrate active transport system, catalyzes the phosphorylation of incoming sugar substrates concomitantly with their translocation across the cell membrane. The enzyme II UlaABC PTS system is involved in ascorbate transport.</text>
</comment>
<evidence type="ECO:0000256" key="6">
    <source>
        <dbReference type="ARBA" id="ARBA00022683"/>
    </source>
</evidence>
<dbReference type="GO" id="GO:0005886">
    <property type="term" value="C:plasma membrane"/>
    <property type="evidence" value="ECO:0007669"/>
    <property type="project" value="UniProtKB-SubCell"/>
</dbReference>
<evidence type="ECO:0000256" key="3">
    <source>
        <dbReference type="ARBA" id="ARBA00022448"/>
    </source>
</evidence>
<evidence type="ECO:0000256" key="12">
    <source>
        <dbReference type="ARBA" id="ARBA00039702"/>
    </source>
</evidence>
<keyword evidence="5" id="KW-0762">Sugar transport</keyword>
<feature type="transmembrane region" description="Helical" evidence="15">
    <location>
        <begin position="6"/>
        <end position="26"/>
    </location>
</feature>
<keyword evidence="3" id="KW-0813">Transport</keyword>
<keyword evidence="4" id="KW-1003">Cell membrane</keyword>
<evidence type="ECO:0000313" key="16">
    <source>
        <dbReference type="EMBL" id="BCY24496.1"/>
    </source>
</evidence>
<dbReference type="Proteomes" id="UP000825072">
    <property type="component" value="Chromosome 1"/>
</dbReference>
<dbReference type="AlphaFoldDB" id="A0AAD1KPD3"/>
<keyword evidence="7 15" id="KW-0812">Transmembrane</keyword>
<evidence type="ECO:0000256" key="10">
    <source>
        <dbReference type="ARBA" id="ARBA00037387"/>
    </source>
</evidence>